<evidence type="ECO:0000313" key="1">
    <source>
        <dbReference type="EMBL" id="KGT72717.1"/>
    </source>
</evidence>
<dbReference type="EMBL" id="JRPN01000222">
    <property type="protein sequence ID" value="KGT72717.1"/>
    <property type="molecule type" value="Genomic_DNA"/>
</dbReference>
<dbReference type="AlphaFoldDB" id="A0A0A3XE56"/>
<sequence>MVTGTVRHRSAGLVVALDRTSKTFPFGHARYVYDVSCGENISFQLLTNLKLTEVYSANFANEALRCSVCFRCMAFFRLVSALFFFVTEADLDRFVTVVCLIFLLKNNAWTSFDNCNSDRCTVWTENLSHAQFFT</sequence>
<protein>
    <submittedName>
        <fullName evidence="1">Uncharacterized protein</fullName>
    </submittedName>
</protein>
<accession>A0A0A3XE56</accession>
<reference evidence="1 2" key="1">
    <citation type="submission" date="2014-09" db="EMBL/GenBank/DDBJ databases">
        <title>Draft genome of Bradyrhizobium japonicum Is-34.</title>
        <authorList>
            <person name="Tsurumaru H."/>
            <person name="Yamakawa T."/>
            <person name="Hashimoto S."/>
            <person name="Okizaki K."/>
            <person name="Kanesaki Y."/>
            <person name="Yoshikawa H."/>
            <person name="Yajima S."/>
        </authorList>
    </citation>
    <scope>NUCLEOTIDE SEQUENCE [LARGE SCALE GENOMIC DNA]</scope>
    <source>
        <strain evidence="1 2">Is-34</strain>
    </source>
</reference>
<dbReference type="Proteomes" id="UP000030377">
    <property type="component" value="Unassembled WGS sequence"/>
</dbReference>
<proteinExistence type="predicted"/>
<gene>
    <name evidence="1" type="ORF">MA20_48625</name>
</gene>
<name>A0A0A3XE56_BRAJP</name>
<dbReference type="AntiFam" id="ANF00089">
    <property type="entry name" value="Shadow ORF (opposite rplC)"/>
</dbReference>
<organism evidence="1 2">
    <name type="scientific">Bradyrhizobium japonicum</name>
    <dbReference type="NCBI Taxonomy" id="375"/>
    <lineage>
        <taxon>Bacteria</taxon>
        <taxon>Pseudomonadati</taxon>
        <taxon>Pseudomonadota</taxon>
        <taxon>Alphaproteobacteria</taxon>
        <taxon>Hyphomicrobiales</taxon>
        <taxon>Nitrobacteraceae</taxon>
        <taxon>Bradyrhizobium</taxon>
    </lineage>
</organism>
<evidence type="ECO:0000313" key="2">
    <source>
        <dbReference type="Proteomes" id="UP000030377"/>
    </source>
</evidence>
<comment type="caution">
    <text evidence="1">The sequence shown here is derived from an EMBL/GenBank/DDBJ whole genome shotgun (WGS) entry which is preliminary data.</text>
</comment>